<dbReference type="HOGENOM" id="CLU_2878123_0_0_11"/>
<accession>B6G9V5</accession>
<reference evidence="1 2" key="2">
    <citation type="submission" date="2008-10" db="EMBL/GenBank/DDBJ databases">
        <authorList>
            <person name="Fulton L."/>
            <person name="Clifton S."/>
            <person name="Fulton B."/>
            <person name="Xu J."/>
            <person name="Minx P."/>
            <person name="Pepin K.H."/>
            <person name="Johnson M."/>
            <person name="Thiruvilangam P."/>
            <person name="Bhonagiri V."/>
            <person name="Nash W.E."/>
            <person name="Mardis E.R."/>
            <person name="Wilson R.K."/>
        </authorList>
    </citation>
    <scope>NUCLEOTIDE SEQUENCE [LARGE SCALE GENOMIC DNA]</scope>
    <source>
        <strain evidence="1 2">DSM 13279</strain>
    </source>
</reference>
<comment type="caution">
    <text evidence="1">The sequence shown here is derived from an EMBL/GenBank/DDBJ whole genome shotgun (WGS) entry which is preliminary data.</text>
</comment>
<dbReference type="AlphaFoldDB" id="B6G9V5"/>
<evidence type="ECO:0000313" key="1">
    <source>
        <dbReference type="EMBL" id="EEA90942.1"/>
    </source>
</evidence>
<name>B6G9V5_9ACTN</name>
<dbReference type="STRING" id="445975.COLSTE_00846"/>
<dbReference type="Proteomes" id="UP000003560">
    <property type="component" value="Unassembled WGS sequence"/>
</dbReference>
<evidence type="ECO:0000313" key="2">
    <source>
        <dbReference type="Proteomes" id="UP000003560"/>
    </source>
</evidence>
<proteinExistence type="predicted"/>
<gene>
    <name evidence="1" type="ORF">COLSTE_00846</name>
</gene>
<protein>
    <submittedName>
        <fullName evidence="1">Uncharacterized protein</fullName>
    </submittedName>
</protein>
<dbReference type="EMBL" id="ABXJ01000052">
    <property type="protein sequence ID" value="EEA90942.1"/>
    <property type="molecule type" value="Genomic_DNA"/>
</dbReference>
<reference evidence="1 2" key="1">
    <citation type="submission" date="2008-10" db="EMBL/GenBank/DDBJ databases">
        <title>Draft genome sequence of Collinsella stercoris (DSM 13279).</title>
        <authorList>
            <person name="Sudarsanam P."/>
            <person name="Ley R."/>
            <person name="Guruge J."/>
            <person name="Turnbaugh P.J."/>
            <person name="Mahowald M."/>
            <person name="Liep D."/>
            <person name="Gordon J."/>
        </authorList>
    </citation>
    <scope>NUCLEOTIDE SEQUENCE [LARGE SCALE GENOMIC DNA]</scope>
    <source>
        <strain evidence="1 2">DSM 13279</strain>
    </source>
</reference>
<sequence length="63" mass="7278">MQRTCLLVPDVRWRDMSAGFDGSARRMSKMTRFNRVFFDITRATHRLPVEYESVLVLKTGNGG</sequence>
<organism evidence="1 2">
    <name type="scientific">Collinsella stercoris DSM 13279</name>
    <dbReference type="NCBI Taxonomy" id="445975"/>
    <lineage>
        <taxon>Bacteria</taxon>
        <taxon>Bacillati</taxon>
        <taxon>Actinomycetota</taxon>
        <taxon>Coriobacteriia</taxon>
        <taxon>Coriobacteriales</taxon>
        <taxon>Coriobacteriaceae</taxon>
        <taxon>Collinsella</taxon>
    </lineage>
</organism>
<keyword evidence="2" id="KW-1185">Reference proteome</keyword>